<name>T0QD95_SAPDV</name>
<evidence type="ECO:0000313" key="4">
    <source>
        <dbReference type="Proteomes" id="UP000030762"/>
    </source>
</evidence>
<feature type="compositionally biased region" description="Basic and acidic residues" evidence="1">
    <location>
        <begin position="110"/>
        <end position="125"/>
    </location>
</feature>
<dbReference type="STRING" id="1156394.T0QD95"/>
<accession>T0QD95</accession>
<dbReference type="Proteomes" id="UP000030762">
    <property type="component" value="Unassembled WGS sequence"/>
</dbReference>
<gene>
    <name evidence="3" type="ORF">SDRG_10694</name>
</gene>
<protein>
    <recommendedName>
        <fullName evidence="2">Plus3 domain-containing protein</fullName>
    </recommendedName>
</protein>
<evidence type="ECO:0000256" key="1">
    <source>
        <dbReference type="SAM" id="MobiDB-lite"/>
    </source>
</evidence>
<sequence length="696" mass="78049">MAKKIEESSSGESGSESESGSGSGSGSDSGSGSGSGSGSDSDSDSGSGSGSGSDSGSGSGSDSGSDSEGEKKKDKSPAKAKKEPAKAAAKKSPQKAKAKKAAGKADAAVDESKMEEIDPEKLKGLNEVEKEALILEHYESQTQKSKEIALKRKLESEKEALDDDNEAISNRRLRNRDTDRRKEALSNLKQIKQTEKGGKSILRNRFKDDDEDDDGFRSDGSDAGREIAEKRRRRKELQQTGSHKDESRSSDKKASKKASTDEVKLQEIDVSGPIDLKYANSCLHKRRQFFEKHYFEPYFEKIIKGVYCKVALAGEDDERVYRFCQVQHTCKMDKEYMFMGEATKTGVMLAYGKDTRAWRLDLISNHSVTEREFLLWKYTVQKVNLPIMTQMQAKKFYAVNKAIATMHKYNDEQVTTMVTRKKAAGQTKVALGVERVRLERDVKAAKNSNDFEKALALEDRLNKVLAENKSRLAVKADEVQRINEINKRNREINQRRDLDAAVTNQQQMDNMTAAQKLQYVRATASRRMFMSRDKMEKNLADGKLLRMPDGRIMTVNKLQEVEALPDDMIPETKAKKQDGGHAELVEKIKERQARALEDESKPDEAMANDIEFVDGQPVDVTDVANLTIRYKDDDGTWTTMRPAAEILKEKEAKIRPVIPEAEKVQRKGLTMKEYFERVKRRAAEDGQGDNKHPRHS</sequence>
<organism evidence="3 4">
    <name type="scientific">Saprolegnia diclina (strain VS20)</name>
    <dbReference type="NCBI Taxonomy" id="1156394"/>
    <lineage>
        <taxon>Eukaryota</taxon>
        <taxon>Sar</taxon>
        <taxon>Stramenopiles</taxon>
        <taxon>Oomycota</taxon>
        <taxon>Saprolegniomycetes</taxon>
        <taxon>Saprolegniales</taxon>
        <taxon>Saprolegniaceae</taxon>
        <taxon>Saprolegnia</taxon>
    </lineage>
</organism>
<dbReference type="InterPro" id="IPR036128">
    <property type="entry name" value="Plus3-like_sf"/>
</dbReference>
<dbReference type="Gene3D" id="3.90.70.200">
    <property type="entry name" value="Plus-3 domain"/>
    <property type="match status" value="1"/>
</dbReference>
<feature type="compositionally biased region" description="Basic and acidic residues" evidence="1">
    <location>
        <begin position="68"/>
        <end position="85"/>
    </location>
</feature>
<dbReference type="EMBL" id="JH767168">
    <property type="protein sequence ID" value="EQC31520.1"/>
    <property type="molecule type" value="Genomic_DNA"/>
</dbReference>
<dbReference type="eggNOG" id="KOG2402">
    <property type="taxonomic scope" value="Eukaryota"/>
</dbReference>
<evidence type="ECO:0000259" key="2">
    <source>
        <dbReference type="PROSITE" id="PS51360"/>
    </source>
</evidence>
<feature type="compositionally biased region" description="Basic and acidic residues" evidence="1">
    <location>
        <begin position="242"/>
        <end position="264"/>
    </location>
</feature>
<feature type="compositionally biased region" description="Gly residues" evidence="1">
    <location>
        <begin position="21"/>
        <end position="37"/>
    </location>
</feature>
<dbReference type="AlphaFoldDB" id="T0QD95"/>
<dbReference type="GeneID" id="19951421"/>
<feature type="compositionally biased region" description="Basic residues" evidence="1">
    <location>
        <begin position="88"/>
        <end position="102"/>
    </location>
</feature>
<dbReference type="OMA" id="ISGCYAR"/>
<keyword evidence="4" id="KW-1185">Reference proteome</keyword>
<feature type="region of interest" description="Disordered" evidence="1">
    <location>
        <begin position="1"/>
        <end position="125"/>
    </location>
</feature>
<proteinExistence type="predicted"/>
<dbReference type="RefSeq" id="XP_008614919.1">
    <property type="nucleotide sequence ID" value="XM_008616697.1"/>
</dbReference>
<feature type="region of interest" description="Disordered" evidence="1">
    <location>
        <begin position="156"/>
        <end position="264"/>
    </location>
</feature>
<feature type="compositionally biased region" description="Basic and acidic residues" evidence="1">
    <location>
        <begin position="175"/>
        <end position="184"/>
    </location>
</feature>
<reference evidence="3 4" key="1">
    <citation type="submission" date="2012-04" db="EMBL/GenBank/DDBJ databases">
        <title>The Genome Sequence of Saprolegnia declina VS20.</title>
        <authorList>
            <consortium name="The Broad Institute Genome Sequencing Platform"/>
            <person name="Russ C."/>
            <person name="Nusbaum C."/>
            <person name="Tyler B."/>
            <person name="van West P."/>
            <person name="Dieguez-Uribeondo J."/>
            <person name="de Bruijn I."/>
            <person name="Tripathy S."/>
            <person name="Jiang R."/>
            <person name="Young S.K."/>
            <person name="Zeng Q."/>
            <person name="Gargeya S."/>
            <person name="Fitzgerald M."/>
            <person name="Haas B."/>
            <person name="Abouelleil A."/>
            <person name="Alvarado L."/>
            <person name="Arachchi H.M."/>
            <person name="Berlin A."/>
            <person name="Chapman S.B."/>
            <person name="Goldberg J."/>
            <person name="Griggs A."/>
            <person name="Gujja S."/>
            <person name="Hansen M."/>
            <person name="Howarth C."/>
            <person name="Imamovic A."/>
            <person name="Larimer J."/>
            <person name="McCowen C."/>
            <person name="Montmayeur A."/>
            <person name="Murphy C."/>
            <person name="Neiman D."/>
            <person name="Pearson M."/>
            <person name="Priest M."/>
            <person name="Roberts A."/>
            <person name="Saif S."/>
            <person name="Shea T."/>
            <person name="Sisk P."/>
            <person name="Sykes S."/>
            <person name="Wortman J."/>
            <person name="Nusbaum C."/>
            <person name="Birren B."/>
        </authorList>
    </citation>
    <scope>NUCLEOTIDE SEQUENCE [LARGE SCALE GENOMIC DNA]</scope>
    <source>
        <strain evidence="3 4">VS20</strain>
    </source>
</reference>
<dbReference type="VEuPathDB" id="FungiDB:SDRG_10694"/>
<feature type="domain" description="Plus3" evidence="2">
    <location>
        <begin position="274"/>
        <end position="405"/>
    </location>
</feature>
<dbReference type="GO" id="GO:0003677">
    <property type="term" value="F:DNA binding"/>
    <property type="evidence" value="ECO:0007669"/>
    <property type="project" value="InterPro"/>
</dbReference>
<dbReference type="OrthoDB" id="166375at2759"/>
<feature type="compositionally biased region" description="Basic and acidic residues" evidence="1">
    <location>
        <begin position="215"/>
        <end position="229"/>
    </location>
</feature>
<dbReference type="SUPFAM" id="SSF159042">
    <property type="entry name" value="Plus3-like"/>
    <property type="match status" value="1"/>
</dbReference>
<evidence type="ECO:0000313" key="3">
    <source>
        <dbReference type="EMBL" id="EQC31520.1"/>
    </source>
</evidence>
<dbReference type="InParanoid" id="T0QD95"/>
<dbReference type="Pfam" id="PF03126">
    <property type="entry name" value="Plus-3"/>
    <property type="match status" value="1"/>
</dbReference>
<dbReference type="PROSITE" id="PS51360">
    <property type="entry name" value="PLUS3"/>
    <property type="match status" value="1"/>
</dbReference>
<dbReference type="SMART" id="SM00719">
    <property type="entry name" value="Plus3"/>
    <property type="match status" value="1"/>
</dbReference>
<feature type="compositionally biased region" description="Low complexity" evidence="1">
    <location>
        <begin position="8"/>
        <end position="20"/>
    </location>
</feature>
<dbReference type="InterPro" id="IPR004343">
    <property type="entry name" value="Plus-3_dom"/>
</dbReference>
<feature type="compositionally biased region" description="Gly residues" evidence="1">
    <location>
        <begin position="47"/>
        <end position="61"/>
    </location>
</feature>